<accession>A0A8H6P1Z1</accession>
<comment type="similarity">
    <text evidence="2">Belongs to the shugoshin family.</text>
</comment>
<organism evidence="13 14">
    <name type="scientific">Aspergillus hiratsukae</name>
    <dbReference type="NCBI Taxonomy" id="1194566"/>
    <lineage>
        <taxon>Eukaryota</taxon>
        <taxon>Fungi</taxon>
        <taxon>Dikarya</taxon>
        <taxon>Ascomycota</taxon>
        <taxon>Pezizomycotina</taxon>
        <taxon>Eurotiomycetes</taxon>
        <taxon>Eurotiomycetidae</taxon>
        <taxon>Eurotiales</taxon>
        <taxon>Aspergillaceae</taxon>
        <taxon>Aspergillus</taxon>
        <taxon>Aspergillus subgen. Fumigati</taxon>
    </lineage>
</organism>
<feature type="domain" description="Shugoshin N-terminal coiled-coil" evidence="12">
    <location>
        <begin position="21"/>
        <end position="65"/>
    </location>
</feature>
<protein>
    <recommendedName>
        <fullName evidence="15">Shugoshin</fullName>
    </recommendedName>
</protein>
<evidence type="ECO:0000256" key="4">
    <source>
        <dbReference type="ARBA" id="ARBA00022618"/>
    </source>
</evidence>
<dbReference type="GO" id="GO:0045132">
    <property type="term" value="P:meiotic chromosome segregation"/>
    <property type="evidence" value="ECO:0007669"/>
    <property type="project" value="InterPro"/>
</dbReference>
<feature type="compositionally biased region" description="Basic and acidic residues" evidence="10">
    <location>
        <begin position="317"/>
        <end position="330"/>
    </location>
</feature>
<evidence type="ECO:0000313" key="13">
    <source>
        <dbReference type="EMBL" id="KAF7115609.1"/>
    </source>
</evidence>
<evidence type="ECO:0000256" key="5">
    <source>
        <dbReference type="ARBA" id="ARBA00022829"/>
    </source>
</evidence>
<keyword evidence="8" id="KW-0137">Centromere</keyword>
<feature type="region of interest" description="Disordered" evidence="10">
    <location>
        <begin position="282"/>
        <end position="547"/>
    </location>
</feature>
<feature type="compositionally biased region" description="Acidic residues" evidence="10">
    <location>
        <begin position="282"/>
        <end position="292"/>
    </location>
</feature>
<evidence type="ECO:0000256" key="8">
    <source>
        <dbReference type="ARBA" id="ARBA00023328"/>
    </source>
</evidence>
<dbReference type="Pfam" id="PF07558">
    <property type="entry name" value="Shugoshin_N"/>
    <property type="match status" value="1"/>
</dbReference>
<feature type="region of interest" description="Disordered" evidence="10">
    <location>
        <begin position="231"/>
        <end position="264"/>
    </location>
</feature>
<dbReference type="GO" id="GO:0000779">
    <property type="term" value="C:condensed chromosome, centromeric region"/>
    <property type="evidence" value="ECO:0007669"/>
    <property type="project" value="UniProtKB-ARBA"/>
</dbReference>
<keyword evidence="6 9" id="KW-0175">Coiled coil</keyword>
<feature type="compositionally biased region" description="Basic and acidic residues" evidence="10">
    <location>
        <begin position="197"/>
        <end position="208"/>
    </location>
</feature>
<keyword evidence="7" id="KW-0131">Cell cycle</keyword>
<evidence type="ECO:0000256" key="1">
    <source>
        <dbReference type="ARBA" id="ARBA00004584"/>
    </source>
</evidence>
<sequence length="727" mass="80580">MYISYFPSPRYLLITRGSILVRRRFIRQNREIARVNSIQSLRIRTLESDVSNLLAENVSLREQVIMLSQELERFEAAKSLHDGVYDIKTRLDGKLAELSDLVNELGTLPRKSCDDRSGAGSLGQLKLSRFEPIHRKPDPEINLVSEEQGGLPVILEDKCYPRETLESHEIRHLVDSDREIYTGPDTTGGSHPLSTIKGREASPEASEKDIESIEILEVDENLDGSALFSNLQTRKRQKPDPSTLNGISPTSGRPSVTELDETISPKKVGHKRKFGADREDEYLSTSIADDDFQYSRPRHTSLGKDEERVSTRKRNSLLREDSQSNRDSNTHKATQRKALEPKNSNVRITPPDEHPPITVHDGIRKKSQRQKGPLNPVEPREESICQQQGSFVGHMSHQCSNQNERKETNAHDIVVLPDKEAQKPETSSPAKTVSIFQSGPGTTSSLLTAPPSRPTRRQRSVVSYAEPNLRDKMRRPTNEFVPAVGGKRLSRTSNTAALPEPTEEGDVGLQTDVGQAKDPEGLRGTSGEPISLLEKASCHSSRSPVNMVSLRRKKNILAKTITAEEDDHDTQQTELSSGASGRPKCSDENSKPGGCEDQNMIRVSYAGRNDEFDPQSTADTDFPQRHVVAKESDPAHGRGKHPRRHSSHLRTSTQHTQCELRTDLHASQELSASAASSEVSTATTPAENADTDSAALDEETSSTSKAIVGGRLKRGQRAVARRKSMML</sequence>
<feature type="compositionally biased region" description="Basic residues" evidence="10">
    <location>
        <begin position="637"/>
        <end position="648"/>
    </location>
</feature>
<dbReference type="AlphaFoldDB" id="A0A8H6P1Z1"/>
<evidence type="ECO:0000256" key="2">
    <source>
        <dbReference type="ARBA" id="ARBA00010845"/>
    </source>
</evidence>
<name>A0A8H6P1Z1_9EURO</name>
<feature type="compositionally biased region" description="Basic residues" evidence="10">
    <location>
        <begin position="711"/>
        <end position="727"/>
    </location>
</feature>
<comment type="caution">
    <text evidence="13">The sequence shown here is derived from an EMBL/GenBank/DDBJ whole genome shotgun (WGS) entry which is preliminary data.</text>
</comment>
<feature type="compositionally biased region" description="Polar residues" evidence="10">
    <location>
        <begin position="240"/>
        <end position="254"/>
    </location>
</feature>
<keyword evidence="3" id="KW-0158">Chromosome</keyword>
<evidence type="ECO:0000313" key="14">
    <source>
        <dbReference type="Proteomes" id="UP000630445"/>
    </source>
</evidence>
<dbReference type="GO" id="GO:0005634">
    <property type="term" value="C:nucleus"/>
    <property type="evidence" value="ECO:0007669"/>
    <property type="project" value="InterPro"/>
</dbReference>
<evidence type="ECO:0000259" key="11">
    <source>
        <dbReference type="Pfam" id="PF07557"/>
    </source>
</evidence>
<feature type="compositionally biased region" description="Basic and acidic residues" evidence="10">
    <location>
        <begin position="468"/>
        <end position="477"/>
    </location>
</feature>
<feature type="compositionally biased region" description="Polar residues" evidence="10">
    <location>
        <begin position="184"/>
        <end position="193"/>
    </location>
</feature>
<proteinExistence type="inferred from homology"/>
<dbReference type="EMBL" id="JACBAD010002113">
    <property type="protein sequence ID" value="KAF7115609.1"/>
    <property type="molecule type" value="Genomic_DNA"/>
</dbReference>
<dbReference type="InterPro" id="IPR011516">
    <property type="entry name" value="Shugoshin_N"/>
</dbReference>
<evidence type="ECO:0008006" key="15">
    <source>
        <dbReference type="Google" id="ProtNLM"/>
    </source>
</evidence>
<evidence type="ECO:0000256" key="3">
    <source>
        <dbReference type="ARBA" id="ARBA00022454"/>
    </source>
</evidence>
<dbReference type="GO" id="GO:0051301">
    <property type="term" value="P:cell division"/>
    <property type="evidence" value="ECO:0007669"/>
    <property type="project" value="UniProtKB-KW"/>
</dbReference>
<gene>
    <name evidence="13" type="ORF">CNMCM5793_002703</name>
</gene>
<feature type="compositionally biased region" description="Low complexity" evidence="10">
    <location>
        <begin position="667"/>
        <end position="687"/>
    </location>
</feature>
<keyword evidence="14" id="KW-1185">Reference proteome</keyword>
<feature type="domain" description="Shugoshin C-terminal" evidence="11">
    <location>
        <begin position="452"/>
        <end position="475"/>
    </location>
</feature>
<feature type="coiled-coil region" evidence="9">
    <location>
        <begin position="43"/>
        <end position="77"/>
    </location>
</feature>
<evidence type="ECO:0000256" key="9">
    <source>
        <dbReference type="SAM" id="Coils"/>
    </source>
</evidence>
<reference evidence="13" key="1">
    <citation type="submission" date="2020-06" db="EMBL/GenBank/DDBJ databases">
        <title>Draft genome sequences of strains closely related to Aspergillus parafelis and Aspergillus hiratsukae.</title>
        <authorList>
            <person name="Dos Santos R.A.C."/>
            <person name="Rivero-Menendez O."/>
            <person name="Steenwyk J.L."/>
            <person name="Mead M.E."/>
            <person name="Goldman G.H."/>
            <person name="Alastruey-Izquierdo A."/>
            <person name="Rokas A."/>
        </authorList>
    </citation>
    <scope>NUCLEOTIDE SEQUENCE</scope>
    <source>
        <strain evidence="13">CNM-CM5793</strain>
    </source>
</reference>
<feature type="compositionally biased region" description="Basic and acidic residues" evidence="10">
    <location>
        <begin position="622"/>
        <end position="636"/>
    </location>
</feature>
<evidence type="ECO:0000256" key="7">
    <source>
        <dbReference type="ARBA" id="ARBA00023306"/>
    </source>
</evidence>
<dbReference type="Proteomes" id="UP000630445">
    <property type="component" value="Unassembled WGS sequence"/>
</dbReference>
<feature type="region of interest" description="Disordered" evidence="10">
    <location>
        <begin position="176"/>
        <end position="208"/>
    </location>
</feature>
<keyword evidence="5" id="KW-0159">Chromosome partition</keyword>
<dbReference type="Pfam" id="PF07557">
    <property type="entry name" value="Shugoshin_C"/>
    <property type="match status" value="1"/>
</dbReference>
<evidence type="ECO:0000259" key="12">
    <source>
        <dbReference type="Pfam" id="PF07558"/>
    </source>
</evidence>
<keyword evidence="4" id="KW-0132">Cell division</keyword>
<evidence type="ECO:0000256" key="10">
    <source>
        <dbReference type="SAM" id="MobiDB-lite"/>
    </source>
</evidence>
<comment type="subcellular location">
    <subcellularLocation>
        <location evidence="1">Chromosome</location>
        <location evidence="1">Centromere</location>
    </subcellularLocation>
</comment>
<feature type="region of interest" description="Disordered" evidence="10">
    <location>
        <begin position="559"/>
        <end position="727"/>
    </location>
</feature>
<dbReference type="InterPro" id="IPR011515">
    <property type="entry name" value="Shugoshin_C"/>
</dbReference>
<feature type="compositionally biased region" description="Polar residues" evidence="10">
    <location>
        <begin position="424"/>
        <end position="447"/>
    </location>
</feature>
<evidence type="ECO:0000256" key="6">
    <source>
        <dbReference type="ARBA" id="ARBA00023054"/>
    </source>
</evidence>
<dbReference type="OrthoDB" id="5394106at2759"/>